<evidence type="ECO:0000313" key="1">
    <source>
        <dbReference type="EMBL" id="KAK6952838.1"/>
    </source>
</evidence>
<dbReference type="Proteomes" id="UP001369815">
    <property type="component" value="Unassembled WGS sequence"/>
</dbReference>
<dbReference type="AlphaFoldDB" id="A0AAX6MJL0"/>
<proteinExistence type="predicted"/>
<dbReference type="EMBL" id="JBANMG010000005">
    <property type="protein sequence ID" value="KAK6952838.1"/>
    <property type="molecule type" value="Genomic_DNA"/>
</dbReference>
<name>A0AAX6MJL0_9PEZI</name>
<accession>A0AAX6MJL0</accession>
<comment type="caution">
    <text evidence="1">The sequence shown here is derived from an EMBL/GenBank/DDBJ whole genome shotgun (WGS) entry which is preliminary data.</text>
</comment>
<sequence length="789" mass="88727">MSADSPIRPNPRWDVKHPKTLVMRSWEKAKNDIAHFLTEEPHGNAGIRLAHIEARHGSGKSTGMIEFIYKESHASDPGSTVIYVPSFGLEAMMLSAYFESEASPYDALKQSTCYGVETVEPKLHLATAAQLRAALRGVLRTNTPRKVILLMDLELSPTTDGELLLSEVVAWYQEIPPGTSLTLITMATFSRPPVHEFMESQLKTKCRYIVLHPFPLHGLTSRLLPLPTTWLLEDDPSVPKSISKVIQDSLSETPAIEANRLIQLHESEMDQRMKGLDGAAAVAEAIKSINDNIRLTRDHALGSTVVVIQSTQDAYQISDILDKHPESDPIHYRISAESTFYDWLQVILHVGPMVVSIDPNVPGVLYIPRVTTIISLPVHHMNRFDPDTCALAWMESPRSRMGLLQEQSYAIKSIPRKNLGLVNFFCVHRGDGHLSDQTFDNWALAPPAPAYEGQFMRTCLELCVPWPNDAGRMIPLLPVPDITQVEKLWRCLRNMDCLDDHLSFPDRPALRQPQAKRIFEFLGPQYNELGSFPVASLFLKVQGAESEAIKRVLIRMASLFCESPSPVEYSDQLLDTCDRIDLLSNDESAYRDCVRDIRKTMALECAGIGKQEFESGAAWSMLGVFLRMEVSMLKGKDLDAENESRNAFIDPIVFSTVLAKVRLVESVYGLKPSEDPIKDTMLSPDGIYAVGSELMKSWSSKLVYFNRESGRTCKSLVSHRNLVQHEFPHIDVDEVFEQDASVKNDVIYAFCTDLIARNNSLLAFNLTRIPTEFAIRWLKSNGHQSFTRY</sequence>
<organism evidence="1 2">
    <name type="scientific">Daldinia eschscholtzii</name>
    <dbReference type="NCBI Taxonomy" id="292717"/>
    <lineage>
        <taxon>Eukaryota</taxon>
        <taxon>Fungi</taxon>
        <taxon>Dikarya</taxon>
        <taxon>Ascomycota</taxon>
        <taxon>Pezizomycotina</taxon>
        <taxon>Sordariomycetes</taxon>
        <taxon>Xylariomycetidae</taxon>
        <taxon>Xylariales</taxon>
        <taxon>Hypoxylaceae</taxon>
        <taxon>Daldinia</taxon>
    </lineage>
</organism>
<protein>
    <submittedName>
        <fullName evidence="1">Uncharacterized protein</fullName>
    </submittedName>
</protein>
<gene>
    <name evidence="1" type="ORF">Daesc_005132</name>
</gene>
<evidence type="ECO:0000313" key="2">
    <source>
        <dbReference type="Proteomes" id="UP001369815"/>
    </source>
</evidence>
<keyword evidence="2" id="KW-1185">Reference proteome</keyword>
<reference evidence="1 2" key="1">
    <citation type="journal article" date="2024" name="Front Chem Biol">
        <title>Unveiling the potential of Daldinia eschscholtzii MFLUCC 19-0629 through bioactivity and bioinformatics studies for enhanced sustainable agriculture production.</title>
        <authorList>
            <person name="Brooks S."/>
            <person name="Weaver J.A."/>
            <person name="Klomchit A."/>
            <person name="Alharthi S.A."/>
            <person name="Onlamun T."/>
            <person name="Nurani R."/>
            <person name="Vong T.K."/>
            <person name="Alberti F."/>
            <person name="Greco C."/>
        </authorList>
    </citation>
    <scope>NUCLEOTIDE SEQUENCE [LARGE SCALE GENOMIC DNA]</scope>
    <source>
        <strain evidence="1">MFLUCC 19-0629</strain>
    </source>
</reference>